<dbReference type="Pfam" id="PF06262">
    <property type="entry name" value="Zincin_1"/>
    <property type="match status" value="1"/>
</dbReference>
<proteinExistence type="predicted"/>
<gene>
    <name evidence="1" type="ORF">D1610_08300</name>
</gene>
<dbReference type="SUPFAM" id="SSF55486">
    <property type="entry name" value="Metalloproteases ('zincins'), catalytic domain"/>
    <property type="match status" value="1"/>
</dbReference>
<dbReference type="AlphaFoldDB" id="A0A396RPI2"/>
<dbReference type="Proteomes" id="UP000266693">
    <property type="component" value="Unassembled WGS sequence"/>
</dbReference>
<evidence type="ECO:0000313" key="1">
    <source>
        <dbReference type="EMBL" id="RHW18440.1"/>
    </source>
</evidence>
<dbReference type="Gene3D" id="3.30.2010.20">
    <property type="match status" value="1"/>
</dbReference>
<dbReference type="OrthoDB" id="9806895at2"/>
<accession>A0A396RPI2</accession>
<protein>
    <submittedName>
        <fullName evidence="1">Metallopeptidase family protein</fullName>
    </submittedName>
</protein>
<keyword evidence="2" id="KW-1185">Reference proteome</keyword>
<name>A0A396RPI2_9SPHN</name>
<dbReference type="RefSeq" id="WP_118863630.1">
    <property type="nucleotide sequence ID" value="NZ_QWLV01000002.1"/>
</dbReference>
<comment type="caution">
    <text evidence="1">The sequence shown here is derived from an EMBL/GenBank/DDBJ whole genome shotgun (WGS) entry which is preliminary data.</text>
</comment>
<dbReference type="InterPro" id="IPR038555">
    <property type="entry name" value="Zincin_1_sf"/>
</dbReference>
<dbReference type="EMBL" id="QWLV01000002">
    <property type="protein sequence ID" value="RHW18440.1"/>
    <property type="molecule type" value="Genomic_DNA"/>
</dbReference>
<organism evidence="1 2">
    <name type="scientific">Sphingomonas gilva</name>
    <dbReference type="NCBI Taxonomy" id="2305907"/>
    <lineage>
        <taxon>Bacteria</taxon>
        <taxon>Pseudomonadati</taxon>
        <taxon>Pseudomonadota</taxon>
        <taxon>Alphaproteobacteria</taxon>
        <taxon>Sphingomonadales</taxon>
        <taxon>Sphingomonadaceae</taxon>
        <taxon>Sphingomonas</taxon>
    </lineage>
</organism>
<sequence length="134" mass="14822">MTSRGQQIAPGADIFETLARAAFERLPPAFRDQLGDVVIRIEEFADAEQLASVDLDDPWELTGLYTGIPMGEKSAFHSAQQPDMIHLFRQPLLAEWCESGVDLADLVNHVVVHEVGHHFGLSDDDMHALEDAAE</sequence>
<dbReference type="InterPro" id="IPR010428">
    <property type="entry name" value="Zincin_1"/>
</dbReference>
<evidence type="ECO:0000313" key="2">
    <source>
        <dbReference type="Proteomes" id="UP000266693"/>
    </source>
</evidence>
<dbReference type="CDD" id="cd12952">
    <property type="entry name" value="MMP_ACEL2062"/>
    <property type="match status" value="1"/>
</dbReference>
<reference evidence="1 2" key="1">
    <citation type="submission" date="2018-08" db="EMBL/GenBank/DDBJ databases">
        <title>The multiple taxonomic identification of Sphingomonas gilva.</title>
        <authorList>
            <person name="Zhu D."/>
            <person name="Zheng S."/>
        </authorList>
    </citation>
    <scope>NUCLEOTIDE SEQUENCE [LARGE SCALE GENOMIC DNA]</scope>
    <source>
        <strain evidence="1 2">ZDH117</strain>
    </source>
</reference>